<keyword evidence="4" id="KW-0732">Signal</keyword>
<keyword evidence="2" id="KW-1134">Transmembrane beta strand</keyword>
<feature type="chain" id="PRO_5032452220" evidence="4">
    <location>
        <begin position="24"/>
        <end position="732"/>
    </location>
</feature>
<name>A0A840FJP6_9SPHN</name>
<dbReference type="InterPro" id="IPR000184">
    <property type="entry name" value="Bac_surfAg_D15"/>
</dbReference>
<evidence type="ECO:0000256" key="2">
    <source>
        <dbReference type="ARBA" id="ARBA00022452"/>
    </source>
</evidence>
<reference evidence="6 7" key="1">
    <citation type="submission" date="2020-08" db="EMBL/GenBank/DDBJ databases">
        <title>Genomic Encyclopedia of Type Strains, Phase IV (KMG-IV): sequencing the most valuable type-strain genomes for metagenomic binning, comparative biology and taxonomic classification.</title>
        <authorList>
            <person name="Goeker M."/>
        </authorList>
    </citation>
    <scope>NUCLEOTIDE SEQUENCE [LARGE SCALE GENOMIC DNA]</scope>
    <source>
        <strain evidence="6 7">YC6723</strain>
    </source>
</reference>
<evidence type="ECO:0000256" key="1">
    <source>
        <dbReference type="ARBA" id="ARBA00004370"/>
    </source>
</evidence>
<proteinExistence type="predicted"/>
<comment type="caution">
    <text evidence="6">The sequence shown here is derived from an EMBL/GenBank/DDBJ whole genome shotgun (WGS) entry which is preliminary data.</text>
</comment>
<keyword evidence="2" id="KW-0812">Transmembrane</keyword>
<evidence type="ECO:0000313" key="7">
    <source>
        <dbReference type="Proteomes" id="UP000529795"/>
    </source>
</evidence>
<evidence type="ECO:0000313" key="6">
    <source>
        <dbReference type="EMBL" id="MBB4153535.1"/>
    </source>
</evidence>
<feature type="domain" description="Bacterial surface antigen (D15)" evidence="5">
    <location>
        <begin position="486"/>
        <end position="732"/>
    </location>
</feature>
<dbReference type="Gene3D" id="2.40.160.50">
    <property type="entry name" value="membrane protein fhac: a member of the omp85/tpsb transporter family"/>
    <property type="match status" value="1"/>
</dbReference>
<protein>
    <submittedName>
        <fullName evidence="6">Translocation and assembly module TamA</fullName>
    </submittedName>
</protein>
<evidence type="ECO:0000256" key="3">
    <source>
        <dbReference type="ARBA" id="ARBA00023136"/>
    </source>
</evidence>
<dbReference type="Gene3D" id="3.10.20.310">
    <property type="entry name" value="membrane protein fhac"/>
    <property type="match status" value="1"/>
</dbReference>
<keyword evidence="7" id="KW-1185">Reference proteome</keyword>
<feature type="signal peptide" evidence="4">
    <location>
        <begin position="1"/>
        <end position="23"/>
    </location>
</feature>
<dbReference type="GO" id="GO:0019867">
    <property type="term" value="C:outer membrane"/>
    <property type="evidence" value="ECO:0007669"/>
    <property type="project" value="InterPro"/>
</dbReference>
<sequence length="732" mass="77770">MAASSGRHYWLAVALVAATPVAAQLNKPGTAPAQGPDAPKPTPTLGATVSAQAAEVDPKGNQPIVPESEFDAAMPALSGDINAPLEPMPKDAATQGATPSTVTPVTATPVLGEALPPPATENPQLAQPLVPLSAFNTQPLETAAATKDRDLPEIRYETVVKGLDELKLADEFKGLSALREGKGKAANATQVAARGREDEALAVRLMKSLGYYDATAVSTIAQEKGADGQPGRLVATVTASPGRLYRLSSVTIDAQPTVPADLVRRNLPLKVGDPIEAARIQGAEANVSLQLPRNGYPFVKVGERDILLDDQSPTPTGAYTLPVDTGPRSTFGKLVSAGDPVFGLDHLNVFPRFKEGQLYDVQKTDDLRDALVATGLFSGVAVQPQRTGRPGPDGTEQVDLLVTQTKGPPRSLAGEVGYSTGQGFTAQGSWTHRNLFPPEGALIGTVIAGTQQQGLSGTFRRSNAGKRDRTFTAIASALHQNYDAFDAFTGTLSARWSYDSTPIWQKKFTYFYGGELVGSNERVYDFGRGDYRRRNFGIAAIPLQAMFDTSNDLLNPTKGYRLKLNLSPETAVSGGVRPYARTMVEVTGYYPVTQSIVIAGRARGGSIQGIDRDDLAPSRRYYGGGGGSVRGYGYQRLGPFDPNGNPVGGRSLNEFSIEARYRFGNFGIVPFVDAGNSYESSFPTASNLKFGAGIGGRLYTNFGPLRIDVATPLNKRPGDSRVALYISIGQAF</sequence>
<evidence type="ECO:0000259" key="5">
    <source>
        <dbReference type="Pfam" id="PF01103"/>
    </source>
</evidence>
<evidence type="ECO:0000256" key="4">
    <source>
        <dbReference type="SAM" id="SignalP"/>
    </source>
</evidence>
<accession>A0A840FJP6</accession>
<dbReference type="InterPro" id="IPR039910">
    <property type="entry name" value="D15-like"/>
</dbReference>
<dbReference type="PANTHER" id="PTHR12815">
    <property type="entry name" value="SORTING AND ASSEMBLY MACHINERY SAMM50 PROTEIN FAMILY MEMBER"/>
    <property type="match status" value="1"/>
</dbReference>
<dbReference type="PANTHER" id="PTHR12815:SF42">
    <property type="entry name" value="BACTERIAL SURFACE ANTIGEN (D15) DOMAIN-CONTAINING PROTEIN"/>
    <property type="match status" value="1"/>
</dbReference>
<dbReference type="AlphaFoldDB" id="A0A840FJP6"/>
<keyword evidence="3" id="KW-0472">Membrane</keyword>
<dbReference type="Proteomes" id="UP000529795">
    <property type="component" value="Unassembled WGS sequence"/>
</dbReference>
<organism evidence="6 7">
    <name type="scientific">Sphingomonas jinjuensis</name>
    <dbReference type="NCBI Taxonomy" id="535907"/>
    <lineage>
        <taxon>Bacteria</taxon>
        <taxon>Pseudomonadati</taxon>
        <taxon>Pseudomonadota</taxon>
        <taxon>Alphaproteobacteria</taxon>
        <taxon>Sphingomonadales</taxon>
        <taxon>Sphingomonadaceae</taxon>
        <taxon>Sphingomonas</taxon>
    </lineage>
</organism>
<comment type="subcellular location">
    <subcellularLocation>
        <location evidence="1">Membrane</location>
    </subcellularLocation>
</comment>
<gene>
    <name evidence="6" type="ORF">GGQ80_001437</name>
</gene>
<dbReference type="Pfam" id="PF01103">
    <property type="entry name" value="Omp85"/>
    <property type="match status" value="1"/>
</dbReference>
<dbReference type="EMBL" id="JACIEV010000003">
    <property type="protein sequence ID" value="MBB4153535.1"/>
    <property type="molecule type" value="Genomic_DNA"/>
</dbReference>